<evidence type="ECO:0000256" key="4">
    <source>
        <dbReference type="ARBA" id="ARBA00023125"/>
    </source>
</evidence>
<keyword evidence="3" id="KW-0805">Transcription regulation</keyword>
<keyword evidence="4" id="KW-0238">DNA-binding</keyword>
<feature type="domain" description="HTH gntR-type" evidence="6">
    <location>
        <begin position="1"/>
        <end position="65"/>
    </location>
</feature>
<dbReference type="InterPro" id="IPR015421">
    <property type="entry name" value="PyrdxlP-dep_Trfase_major"/>
</dbReference>
<dbReference type="InterPro" id="IPR004839">
    <property type="entry name" value="Aminotransferase_I/II_large"/>
</dbReference>
<dbReference type="CDD" id="cd00609">
    <property type="entry name" value="AAT_like"/>
    <property type="match status" value="1"/>
</dbReference>
<dbReference type="InterPro" id="IPR036388">
    <property type="entry name" value="WH-like_DNA-bd_sf"/>
</dbReference>
<name>G9EPJ5_9GAMM</name>
<dbReference type="HOGENOM" id="CLU_017584_0_0_6"/>
<dbReference type="InterPro" id="IPR051446">
    <property type="entry name" value="HTH_trans_reg/aminotransferase"/>
</dbReference>
<dbReference type="eggNOG" id="COG1167">
    <property type="taxonomic scope" value="Bacteria"/>
</dbReference>
<gene>
    <name evidence="7" type="ORF">LDG_7181</name>
</gene>
<dbReference type="GO" id="GO:0030170">
    <property type="term" value="F:pyridoxal phosphate binding"/>
    <property type="evidence" value="ECO:0007669"/>
    <property type="project" value="InterPro"/>
</dbReference>
<dbReference type="InterPro" id="IPR015424">
    <property type="entry name" value="PyrdxlP-dep_Trfase"/>
</dbReference>
<evidence type="ECO:0000313" key="8">
    <source>
        <dbReference type="Proteomes" id="UP000002770"/>
    </source>
</evidence>
<dbReference type="SMART" id="SM00345">
    <property type="entry name" value="HTH_GNTR"/>
    <property type="match status" value="1"/>
</dbReference>
<dbReference type="Gene3D" id="1.10.10.10">
    <property type="entry name" value="Winged helix-like DNA-binding domain superfamily/Winged helix DNA-binding domain"/>
    <property type="match status" value="1"/>
</dbReference>
<protein>
    <recommendedName>
        <fullName evidence="6">HTH gntR-type domain-containing protein</fullName>
    </recommendedName>
</protein>
<dbReference type="PANTHER" id="PTHR46577:SF1">
    <property type="entry name" value="HTH-TYPE TRANSCRIPTIONAL REGULATORY PROTEIN GABR"/>
    <property type="match status" value="1"/>
</dbReference>
<keyword evidence="8" id="KW-1185">Reference proteome</keyword>
<evidence type="ECO:0000259" key="6">
    <source>
        <dbReference type="PROSITE" id="PS50949"/>
    </source>
</evidence>
<evidence type="ECO:0000256" key="2">
    <source>
        <dbReference type="ARBA" id="ARBA00022898"/>
    </source>
</evidence>
<dbReference type="SUPFAM" id="SSF46785">
    <property type="entry name" value="Winged helix' DNA-binding domain"/>
    <property type="match status" value="1"/>
</dbReference>
<evidence type="ECO:0000313" key="7">
    <source>
        <dbReference type="EMBL" id="EHL30818.1"/>
    </source>
</evidence>
<comment type="similarity">
    <text evidence="1">In the C-terminal section; belongs to the class-I pyridoxal-phosphate-dependent aminotransferase family.</text>
</comment>
<dbReference type="FunCoup" id="G9EPJ5">
    <property type="interactions" value="285"/>
</dbReference>
<evidence type="ECO:0000256" key="5">
    <source>
        <dbReference type="ARBA" id="ARBA00023163"/>
    </source>
</evidence>
<evidence type="ECO:0000256" key="1">
    <source>
        <dbReference type="ARBA" id="ARBA00005384"/>
    </source>
</evidence>
<dbReference type="GO" id="GO:0003677">
    <property type="term" value="F:DNA binding"/>
    <property type="evidence" value="ECO:0007669"/>
    <property type="project" value="UniProtKB-KW"/>
</dbReference>
<dbReference type="GO" id="GO:0003700">
    <property type="term" value="F:DNA-binding transcription factor activity"/>
    <property type="evidence" value="ECO:0007669"/>
    <property type="project" value="InterPro"/>
</dbReference>
<dbReference type="Pfam" id="PF00392">
    <property type="entry name" value="GntR"/>
    <property type="match status" value="1"/>
</dbReference>
<reference evidence="7 8" key="1">
    <citation type="journal article" date="2011" name="BMC Genomics">
        <title>Insight into cross-talk between intra-amoebal pathogens.</title>
        <authorList>
            <person name="Gimenez G."/>
            <person name="Bertelli C."/>
            <person name="Moliner C."/>
            <person name="Robert C."/>
            <person name="Raoult D."/>
            <person name="Fournier P.E."/>
            <person name="Greub G."/>
        </authorList>
    </citation>
    <scope>NUCLEOTIDE SEQUENCE [LARGE SCALE GENOMIC DNA]</scope>
    <source>
        <strain evidence="7 8">LLAP12</strain>
    </source>
</reference>
<dbReference type="InterPro" id="IPR000524">
    <property type="entry name" value="Tscrpt_reg_HTH_GntR"/>
</dbReference>
<dbReference type="Gene3D" id="3.40.640.10">
    <property type="entry name" value="Type I PLP-dependent aspartate aminotransferase-like (Major domain)"/>
    <property type="match status" value="1"/>
</dbReference>
<dbReference type="Proteomes" id="UP000002770">
    <property type="component" value="Unassembled WGS sequence"/>
</dbReference>
<keyword evidence="2" id="KW-0663">Pyridoxal phosphate</keyword>
<dbReference type="AlphaFoldDB" id="G9EPJ5"/>
<dbReference type="PROSITE" id="PS50949">
    <property type="entry name" value="HTH_GNTR"/>
    <property type="match status" value="1"/>
</dbReference>
<evidence type="ECO:0000256" key="3">
    <source>
        <dbReference type="ARBA" id="ARBA00023015"/>
    </source>
</evidence>
<organism evidence="7 8">
    <name type="scientific">Legionella drancourtii LLAP12</name>
    <dbReference type="NCBI Taxonomy" id="658187"/>
    <lineage>
        <taxon>Bacteria</taxon>
        <taxon>Pseudomonadati</taxon>
        <taxon>Pseudomonadota</taxon>
        <taxon>Gammaproteobacteria</taxon>
        <taxon>Legionellales</taxon>
        <taxon>Legionellaceae</taxon>
        <taxon>Legionella</taxon>
    </lineage>
</organism>
<dbReference type="EMBL" id="JH413823">
    <property type="protein sequence ID" value="EHL30818.1"/>
    <property type="molecule type" value="Genomic_DNA"/>
</dbReference>
<accession>G9EPJ5</accession>
<dbReference type="PANTHER" id="PTHR46577">
    <property type="entry name" value="HTH-TYPE TRANSCRIPTIONAL REGULATORY PROTEIN GABR"/>
    <property type="match status" value="1"/>
</dbReference>
<dbReference type="CDD" id="cd07377">
    <property type="entry name" value="WHTH_GntR"/>
    <property type="match status" value="1"/>
</dbReference>
<dbReference type="SUPFAM" id="SSF53383">
    <property type="entry name" value="PLP-dependent transferases"/>
    <property type="match status" value="1"/>
</dbReference>
<dbReference type="STRING" id="658187.LDG_7181"/>
<dbReference type="Pfam" id="PF00155">
    <property type="entry name" value="Aminotran_1_2"/>
    <property type="match status" value="1"/>
</dbReference>
<proteinExistence type="inferred from homology"/>
<dbReference type="InParanoid" id="G9EPJ5"/>
<dbReference type="InterPro" id="IPR036390">
    <property type="entry name" value="WH_DNA-bd_sf"/>
</dbReference>
<sequence length="442" mass="48768">MQIVEALAEDINNGLIMDGTRLPSQRQIAKALDIDLTTVTRALNEAASRGLIEAKRGDGTHVRRAFQQNEEGQAHSELDLSMNIAPQPAYLNKKFAQILNELLLNKPSLSLGYKESNHSQHDLYAASLWLKSRLGHIERERIVIAAGAQNALFSLCNLLFKPDSLICAGEFTYPGLKAIAANQRLRLNPLKMDADGIIPAAFNELCKQETPAGIYLIPTLDNPTTAIMPDARRDEIIAIARQFDVKIIEDDPYSALVDNAPAAFLVKAPERTWHISTLSKSLSPSLRVAYVISPGFQEREQLAAMLRTTSLMPSPLTLALATTLISTGDAEKILATIKKEIGQRQLIAKKILSAYSFNVHRTGHHLWLYLPNYLQARDFAAYANQFGLAIVPSYLFAIEETNPVNAVRISLGAAATEALVKKSLQLLVELMQQSFLPQKILV</sequence>
<keyword evidence="5" id="KW-0804">Transcription</keyword>